<dbReference type="NCBIfam" id="TIGR00745">
    <property type="entry name" value="apbA_panE"/>
    <property type="match status" value="1"/>
</dbReference>
<dbReference type="RefSeq" id="WP_192023194.1">
    <property type="nucleotide sequence ID" value="NZ_JACYTN010000001.1"/>
</dbReference>
<evidence type="ECO:0000256" key="9">
    <source>
        <dbReference type="ARBA" id="ARBA00032024"/>
    </source>
</evidence>
<evidence type="ECO:0000256" key="11">
    <source>
        <dbReference type="RuleBase" id="RU362068"/>
    </source>
</evidence>
<comment type="function">
    <text evidence="1 11">Catalyzes the NADPH-dependent reduction of ketopantoate into pantoic acid.</text>
</comment>
<evidence type="ECO:0000256" key="6">
    <source>
        <dbReference type="ARBA" id="ARBA00022655"/>
    </source>
</evidence>
<dbReference type="Pfam" id="PF02558">
    <property type="entry name" value="ApbA"/>
    <property type="match status" value="1"/>
</dbReference>
<dbReference type="Gene3D" id="3.40.50.720">
    <property type="entry name" value="NAD(P)-binding Rossmann-like Domain"/>
    <property type="match status" value="1"/>
</dbReference>
<keyword evidence="6 11" id="KW-0566">Pantothenate biosynthesis</keyword>
<dbReference type="EC" id="1.1.1.169" evidence="4 11"/>
<feature type="region of interest" description="Disordered" evidence="12">
    <location>
        <begin position="142"/>
        <end position="161"/>
    </location>
</feature>
<evidence type="ECO:0000256" key="4">
    <source>
        <dbReference type="ARBA" id="ARBA00013014"/>
    </source>
</evidence>
<gene>
    <name evidence="15" type="ORF">IFO66_00370</name>
</gene>
<evidence type="ECO:0000259" key="13">
    <source>
        <dbReference type="Pfam" id="PF02558"/>
    </source>
</evidence>
<evidence type="ECO:0000256" key="1">
    <source>
        <dbReference type="ARBA" id="ARBA00002919"/>
    </source>
</evidence>
<dbReference type="SUPFAM" id="SSF51735">
    <property type="entry name" value="NAD(P)-binding Rossmann-fold domains"/>
    <property type="match status" value="1"/>
</dbReference>
<dbReference type="InterPro" id="IPR003710">
    <property type="entry name" value="ApbA"/>
</dbReference>
<evidence type="ECO:0000313" key="16">
    <source>
        <dbReference type="Proteomes" id="UP000634529"/>
    </source>
</evidence>
<comment type="caution">
    <text evidence="15">The sequence shown here is derived from an EMBL/GenBank/DDBJ whole genome shotgun (WGS) entry which is preliminary data.</text>
</comment>
<dbReference type="PANTHER" id="PTHR43765">
    <property type="entry name" value="2-DEHYDROPANTOATE 2-REDUCTASE-RELATED"/>
    <property type="match status" value="1"/>
</dbReference>
<dbReference type="Proteomes" id="UP000634529">
    <property type="component" value="Unassembled WGS sequence"/>
</dbReference>
<evidence type="ECO:0000256" key="8">
    <source>
        <dbReference type="ARBA" id="ARBA00023002"/>
    </source>
</evidence>
<dbReference type="InterPro" id="IPR036291">
    <property type="entry name" value="NAD(P)-bd_dom_sf"/>
</dbReference>
<feature type="domain" description="Ketopantoate reductase C-terminal" evidence="14">
    <location>
        <begin position="188"/>
        <end position="311"/>
    </location>
</feature>
<sequence length="317" mass="35958">MKWDLIGGGALGLMFTARLLRNGEQIRLWTRTSEQAEELRQKGLFLIDRKGVQQHYSNIHAYALHEVEHVLKRSDEPIKRLGLFIKQTSFTDAFMKQLAALPVEKVSSVLCFQNGIGHDERLKQLFSENVLAMAVTTEAAKRTSSHEVTHTGEGETWLGNPIDPNDHEVREWCNLFKQAGFQAFVSNNIEDNIYRKLIINAVINPLTALLRLRNGELLRSEKRLQLMREVFEEVIAIYRLQGIPVHADEAWDNLIRVCSATASNTSSMLADVLAERTTEIDAITGQLLRIADTHDYNSPAQTYLYRSIQALDPAFLS</sequence>
<dbReference type="SUPFAM" id="SSF48179">
    <property type="entry name" value="6-phosphogluconate dehydrogenase C-terminal domain-like"/>
    <property type="match status" value="1"/>
</dbReference>
<evidence type="ECO:0000256" key="12">
    <source>
        <dbReference type="SAM" id="MobiDB-lite"/>
    </source>
</evidence>
<keyword evidence="8 11" id="KW-0560">Oxidoreductase</keyword>
<protein>
    <recommendedName>
        <fullName evidence="5 11">2-dehydropantoate 2-reductase</fullName>
        <ecNumber evidence="4 11">1.1.1.169</ecNumber>
    </recommendedName>
    <alternativeName>
        <fullName evidence="9 11">Ketopantoate reductase</fullName>
    </alternativeName>
</protein>
<comment type="pathway">
    <text evidence="2 11">Cofactor biosynthesis; (R)-pantothenate biosynthesis; (R)-pantoate from 3-methyl-2-oxobutanoate: step 2/2.</text>
</comment>
<dbReference type="InterPro" id="IPR013752">
    <property type="entry name" value="KPA_reductase"/>
</dbReference>
<comment type="similarity">
    <text evidence="3 11">Belongs to the ketopantoate reductase family.</text>
</comment>
<dbReference type="Gene3D" id="1.10.1040.10">
    <property type="entry name" value="N-(1-d-carboxylethyl)-l-norvaline Dehydrogenase, domain 2"/>
    <property type="match status" value="1"/>
</dbReference>
<organism evidence="15 16">
    <name type="scientific">Paenibacillus arenosi</name>
    <dbReference type="NCBI Taxonomy" id="2774142"/>
    <lineage>
        <taxon>Bacteria</taxon>
        <taxon>Bacillati</taxon>
        <taxon>Bacillota</taxon>
        <taxon>Bacilli</taxon>
        <taxon>Bacillales</taxon>
        <taxon>Paenibacillaceae</taxon>
        <taxon>Paenibacillus</taxon>
    </lineage>
</organism>
<dbReference type="InterPro" id="IPR050838">
    <property type="entry name" value="Ketopantoate_reductase"/>
</dbReference>
<reference evidence="15 16" key="1">
    <citation type="submission" date="2020-09" db="EMBL/GenBank/DDBJ databases">
        <title>Paenibacillus sp. CAU 1523 isolated from sand of Haeundae Beach.</title>
        <authorList>
            <person name="Kim W."/>
        </authorList>
    </citation>
    <scope>NUCLEOTIDE SEQUENCE [LARGE SCALE GENOMIC DNA]</scope>
    <source>
        <strain evidence="15 16">CAU 1523</strain>
    </source>
</reference>
<comment type="catalytic activity">
    <reaction evidence="10 11">
        <text>(R)-pantoate + NADP(+) = 2-dehydropantoate + NADPH + H(+)</text>
        <dbReference type="Rhea" id="RHEA:16233"/>
        <dbReference type="ChEBI" id="CHEBI:11561"/>
        <dbReference type="ChEBI" id="CHEBI:15378"/>
        <dbReference type="ChEBI" id="CHEBI:15980"/>
        <dbReference type="ChEBI" id="CHEBI:57783"/>
        <dbReference type="ChEBI" id="CHEBI:58349"/>
        <dbReference type="EC" id="1.1.1.169"/>
    </reaction>
</comment>
<evidence type="ECO:0000256" key="10">
    <source>
        <dbReference type="ARBA" id="ARBA00048793"/>
    </source>
</evidence>
<keyword evidence="7 11" id="KW-0521">NADP</keyword>
<evidence type="ECO:0000259" key="14">
    <source>
        <dbReference type="Pfam" id="PF08546"/>
    </source>
</evidence>
<dbReference type="Pfam" id="PF08546">
    <property type="entry name" value="ApbA_C"/>
    <property type="match status" value="1"/>
</dbReference>
<dbReference type="InterPro" id="IPR008927">
    <property type="entry name" value="6-PGluconate_DH-like_C_sf"/>
</dbReference>
<keyword evidence="16" id="KW-1185">Reference proteome</keyword>
<dbReference type="EMBL" id="JACYTN010000001">
    <property type="protein sequence ID" value="MBD8496751.1"/>
    <property type="molecule type" value="Genomic_DNA"/>
</dbReference>
<evidence type="ECO:0000256" key="7">
    <source>
        <dbReference type="ARBA" id="ARBA00022857"/>
    </source>
</evidence>
<dbReference type="PANTHER" id="PTHR43765:SF2">
    <property type="entry name" value="2-DEHYDROPANTOATE 2-REDUCTASE"/>
    <property type="match status" value="1"/>
</dbReference>
<feature type="domain" description="Ketopantoate reductase N-terminal" evidence="13">
    <location>
        <begin position="6"/>
        <end position="160"/>
    </location>
</feature>
<accession>A0ABR9AS99</accession>
<evidence type="ECO:0000256" key="5">
    <source>
        <dbReference type="ARBA" id="ARBA00019465"/>
    </source>
</evidence>
<evidence type="ECO:0000256" key="2">
    <source>
        <dbReference type="ARBA" id="ARBA00004994"/>
    </source>
</evidence>
<proteinExistence type="inferred from homology"/>
<evidence type="ECO:0000256" key="3">
    <source>
        <dbReference type="ARBA" id="ARBA00007870"/>
    </source>
</evidence>
<evidence type="ECO:0000313" key="15">
    <source>
        <dbReference type="EMBL" id="MBD8496751.1"/>
    </source>
</evidence>
<name>A0ABR9AS99_9BACL</name>
<dbReference type="InterPro" id="IPR013332">
    <property type="entry name" value="KPR_N"/>
</dbReference>
<feature type="compositionally biased region" description="Basic and acidic residues" evidence="12">
    <location>
        <begin position="142"/>
        <end position="153"/>
    </location>
</feature>
<dbReference type="InterPro" id="IPR013328">
    <property type="entry name" value="6PGD_dom2"/>
</dbReference>